<organism evidence="1">
    <name type="scientific">viral metagenome</name>
    <dbReference type="NCBI Taxonomy" id="1070528"/>
    <lineage>
        <taxon>unclassified sequences</taxon>
        <taxon>metagenomes</taxon>
        <taxon>organismal metagenomes</taxon>
    </lineage>
</organism>
<proteinExistence type="predicted"/>
<protein>
    <submittedName>
        <fullName evidence="1">Uncharacterized protein</fullName>
    </submittedName>
</protein>
<evidence type="ECO:0000313" key="1">
    <source>
        <dbReference type="EMBL" id="QJA91598.1"/>
    </source>
</evidence>
<gene>
    <name evidence="1" type="ORF">MM415B03316_0003</name>
</gene>
<dbReference type="EMBL" id="MT142999">
    <property type="protein sequence ID" value="QJA91598.1"/>
    <property type="molecule type" value="Genomic_DNA"/>
</dbReference>
<reference evidence="1" key="1">
    <citation type="submission" date="2020-03" db="EMBL/GenBank/DDBJ databases">
        <title>The deep terrestrial virosphere.</title>
        <authorList>
            <person name="Holmfeldt K."/>
            <person name="Nilsson E."/>
            <person name="Simone D."/>
            <person name="Lopez-Fernandez M."/>
            <person name="Wu X."/>
            <person name="de Brujin I."/>
            <person name="Lundin D."/>
            <person name="Andersson A."/>
            <person name="Bertilsson S."/>
            <person name="Dopson M."/>
        </authorList>
    </citation>
    <scope>NUCLEOTIDE SEQUENCE</scope>
    <source>
        <strain evidence="1">MM415B03316</strain>
    </source>
</reference>
<name>A0A6M3LEY8_9ZZZZ</name>
<dbReference type="AlphaFoldDB" id="A0A6M3LEY8"/>
<sequence>MKLETGHFYTHAEGGRQIAVLGEVESYRWGKVFVIEEADKSGHAISCSEINQESPAETWIEIGRDEWMLNFEHEFCDACGFAFREGAKVVRTDDGPLHVTCHAMRIEERGPEKIETIH</sequence>
<accession>A0A6M3LEY8</accession>